<dbReference type="InterPro" id="IPR032675">
    <property type="entry name" value="LRR_dom_sf"/>
</dbReference>
<evidence type="ECO:0000313" key="6">
    <source>
        <dbReference type="EnsemblPlants" id="KEH34062"/>
    </source>
</evidence>
<dbReference type="PRINTS" id="PR00364">
    <property type="entry name" value="DISEASERSIST"/>
</dbReference>
<keyword evidence="1" id="KW-0433">Leucine-rich repeat</keyword>
<dbReference type="InterPro" id="IPR042197">
    <property type="entry name" value="Apaf_helical"/>
</dbReference>
<dbReference type="SUPFAM" id="SSF52058">
    <property type="entry name" value="L domain-like"/>
    <property type="match status" value="1"/>
</dbReference>
<dbReference type="EnsemblPlants" id="KEH34062">
    <property type="protein sequence ID" value="KEH34062"/>
    <property type="gene ID" value="MTR_3g058820"/>
</dbReference>
<keyword evidence="3" id="KW-0520">NAD</keyword>
<dbReference type="EMBL" id="CM001219">
    <property type="protein sequence ID" value="KEH34062.1"/>
    <property type="molecule type" value="Genomic_DNA"/>
</dbReference>
<reference evidence="5 7" key="2">
    <citation type="journal article" date="2014" name="BMC Genomics">
        <title>An improved genome release (version Mt4.0) for the model legume Medicago truncatula.</title>
        <authorList>
            <person name="Tang H."/>
            <person name="Krishnakumar V."/>
            <person name="Bidwell S."/>
            <person name="Rosen B."/>
            <person name="Chan A."/>
            <person name="Zhou S."/>
            <person name="Gentzbittel L."/>
            <person name="Childs K.L."/>
            <person name="Yandell M."/>
            <person name="Gundlach H."/>
            <person name="Mayer K.F."/>
            <person name="Schwartz D.C."/>
            <person name="Town C.D."/>
        </authorList>
    </citation>
    <scope>GENOME REANNOTATION</scope>
    <source>
        <strain evidence="5">A17</strain>
        <strain evidence="6 7">cv. Jemalong A17</strain>
    </source>
</reference>
<dbReference type="Gene3D" id="3.40.50.10140">
    <property type="entry name" value="Toll/interleukin-1 receptor homology (TIR) domain"/>
    <property type="match status" value="1"/>
</dbReference>
<keyword evidence="2" id="KW-0677">Repeat</keyword>
<reference evidence="5 7" key="1">
    <citation type="journal article" date="2011" name="Nature">
        <title>The Medicago genome provides insight into the evolution of rhizobial symbioses.</title>
        <authorList>
            <person name="Young N.D."/>
            <person name="Debelle F."/>
            <person name="Oldroyd G.E."/>
            <person name="Geurts R."/>
            <person name="Cannon S.B."/>
            <person name="Udvardi M.K."/>
            <person name="Benedito V.A."/>
            <person name="Mayer K.F."/>
            <person name="Gouzy J."/>
            <person name="Schoof H."/>
            <person name="Van de Peer Y."/>
            <person name="Proost S."/>
            <person name="Cook D.R."/>
            <person name="Meyers B.C."/>
            <person name="Spannagl M."/>
            <person name="Cheung F."/>
            <person name="De Mita S."/>
            <person name="Krishnakumar V."/>
            <person name="Gundlach H."/>
            <person name="Zhou S."/>
            <person name="Mudge J."/>
            <person name="Bharti A.K."/>
            <person name="Murray J.D."/>
            <person name="Naoumkina M.A."/>
            <person name="Rosen B."/>
            <person name="Silverstein K.A."/>
            <person name="Tang H."/>
            <person name="Rombauts S."/>
            <person name="Zhao P.X."/>
            <person name="Zhou P."/>
            <person name="Barbe V."/>
            <person name="Bardou P."/>
            <person name="Bechner M."/>
            <person name="Bellec A."/>
            <person name="Berger A."/>
            <person name="Berges H."/>
            <person name="Bidwell S."/>
            <person name="Bisseling T."/>
            <person name="Choisne N."/>
            <person name="Couloux A."/>
            <person name="Denny R."/>
            <person name="Deshpande S."/>
            <person name="Dai X."/>
            <person name="Doyle J.J."/>
            <person name="Dudez A.M."/>
            <person name="Farmer A.D."/>
            <person name="Fouteau S."/>
            <person name="Franken C."/>
            <person name="Gibelin C."/>
            <person name="Gish J."/>
            <person name="Goldstein S."/>
            <person name="Gonzalez A.J."/>
            <person name="Green P.J."/>
            <person name="Hallab A."/>
            <person name="Hartog M."/>
            <person name="Hua A."/>
            <person name="Humphray S.J."/>
            <person name="Jeong D.H."/>
            <person name="Jing Y."/>
            <person name="Jocker A."/>
            <person name="Kenton S.M."/>
            <person name="Kim D.J."/>
            <person name="Klee K."/>
            <person name="Lai H."/>
            <person name="Lang C."/>
            <person name="Lin S."/>
            <person name="Macmil S.L."/>
            <person name="Magdelenat G."/>
            <person name="Matthews L."/>
            <person name="McCorrison J."/>
            <person name="Monaghan E.L."/>
            <person name="Mun J.H."/>
            <person name="Najar F.Z."/>
            <person name="Nicholson C."/>
            <person name="Noirot C."/>
            <person name="O'Bleness M."/>
            <person name="Paule C.R."/>
            <person name="Poulain J."/>
            <person name="Prion F."/>
            <person name="Qin B."/>
            <person name="Qu C."/>
            <person name="Retzel E.F."/>
            <person name="Riddle C."/>
            <person name="Sallet E."/>
            <person name="Samain S."/>
            <person name="Samson N."/>
            <person name="Sanders I."/>
            <person name="Saurat O."/>
            <person name="Scarpelli C."/>
            <person name="Schiex T."/>
            <person name="Segurens B."/>
            <person name="Severin A.J."/>
            <person name="Sherrier D.J."/>
            <person name="Shi R."/>
            <person name="Sims S."/>
            <person name="Singer S.R."/>
            <person name="Sinharoy S."/>
            <person name="Sterck L."/>
            <person name="Viollet A."/>
            <person name="Wang B.B."/>
            <person name="Wang K."/>
            <person name="Wang M."/>
            <person name="Wang X."/>
            <person name="Warfsmann J."/>
            <person name="Weissenbach J."/>
            <person name="White D.D."/>
            <person name="White J.D."/>
            <person name="Wiley G.B."/>
            <person name="Wincker P."/>
            <person name="Xing Y."/>
            <person name="Yang L."/>
            <person name="Yao Z."/>
            <person name="Ying F."/>
            <person name="Zhai J."/>
            <person name="Zhou L."/>
            <person name="Zuber A."/>
            <person name="Denarie J."/>
            <person name="Dixon R.A."/>
            <person name="May G.D."/>
            <person name="Schwartz D.C."/>
            <person name="Rogers J."/>
            <person name="Quetier F."/>
            <person name="Town C.D."/>
            <person name="Roe B.A."/>
        </authorList>
    </citation>
    <scope>NUCLEOTIDE SEQUENCE [LARGE SCALE GENOMIC DNA]</scope>
    <source>
        <strain evidence="5">A17</strain>
        <strain evidence="6 7">cv. Jemalong A17</strain>
    </source>
</reference>
<dbReference type="Pfam" id="PF00931">
    <property type="entry name" value="NB-ARC"/>
    <property type="match status" value="2"/>
</dbReference>
<dbReference type="InterPro" id="IPR002182">
    <property type="entry name" value="NB-ARC"/>
</dbReference>
<dbReference type="FunFam" id="3.40.50.10140:FF:000007">
    <property type="entry name" value="Disease resistance protein (TIR-NBS-LRR class)"/>
    <property type="match status" value="1"/>
</dbReference>
<dbReference type="SUPFAM" id="SSF52540">
    <property type="entry name" value="P-loop containing nucleoside triphosphate hydrolases"/>
    <property type="match status" value="1"/>
</dbReference>
<evidence type="ECO:0000259" key="4">
    <source>
        <dbReference type="PROSITE" id="PS50104"/>
    </source>
</evidence>
<proteinExistence type="predicted"/>
<keyword evidence="7" id="KW-1185">Reference proteome</keyword>
<dbReference type="SUPFAM" id="SSF52200">
    <property type="entry name" value="Toll/Interleukin receptor TIR domain"/>
    <property type="match status" value="1"/>
</dbReference>
<gene>
    <name evidence="5" type="ordered locus">MTR_3g058820</name>
</gene>
<dbReference type="Pfam" id="PF01582">
    <property type="entry name" value="TIR"/>
    <property type="match status" value="1"/>
</dbReference>
<reference evidence="6" key="3">
    <citation type="submission" date="2015-04" db="UniProtKB">
        <authorList>
            <consortium name="EnsemblPlants"/>
        </authorList>
    </citation>
    <scope>IDENTIFICATION</scope>
    <source>
        <strain evidence="6">cv. Jemalong A17</strain>
    </source>
</reference>
<dbReference type="Proteomes" id="UP000002051">
    <property type="component" value="Chromosome 3"/>
</dbReference>
<evidence type="ECO:0000313" key="7">
    <source>
        <dbReference type="Proteomes" id="UP000002051"/>
    </source>
</evidence>
<dbReference type="InterPro" id="IPR011713">
    <property type="entry name" value="Leu-rich_rpt_3"/>
</dbReference>
<dbReference type="GO" id="GO:0043531">
    <property type="term" value="F:ADP binding"/>
    <property type="evidence" value="ECO:0007669"/>
    <property type="project" value="InterPro"/>
</dbReference>
<dbReference type="PANTHER" id="PTHR11017">
    <property type="entry name" value="LEUCINE-RICH REPEAT-CONTAINING PROTEIN"/>
    <property type="match status" value="1"/>
</dbReference>
<dbReference type="InterPro" id="IPR027417">
    <property type="entry name" value="P-loop_NTPase"/>
</dbReference>
<dbReference type="Pfam" id="PF07725">
    <property type="entry name" value="LRR_3"/>
    <property type="match status" value="1"/>
</dbReference>
<sequence>MSSAFSSISSSYVGPPKKYDVFLSFRGEDTRRNFTSHLYDALSRKKVETFIDNNDLQKGDEISPTLIKTIEESHVSIVIFSENYASSKWCLNDLKKILECKQYMEQIVIPIFYNIDPSHVRKQTGSYKQAFAKHKQDLKHNNAKLEKWKASLTEAANLVGWDSQNYRLVRPFLPSCARIEVDFIKDIVEDVLRKLNLRYPYEIKGLVGIEKNYKQIESMLKIGSNDVKVLGIWGMGGIGKTTLAKTLYAKLYSQFEGRCFLNEENLHPDAPYIEVPFSERRIALKKVIIVLDGVETLERIEDFILKIDGLGPGSRVIITTRDKHIISQFSKCEIYEVKELNNHDSFQLFSLTVFKEKHPKIGYEDLSESVIAYCKGNPLALKVLGANLSSRGKDEWENELKKLQKIPNTKIYNVLKLSYDDLDCCQKAIFLDNACLLREESKSFVRKLLEACEFFASDVDGIEMHDLLQEMGREIVNQESKNPGKRSRLWNAEEISDVLKKNKGTGVVEGITFDSTEVGNLYLKSDSFRRMTNLRYLKIYNISNGRTCNVHFPDGLEWLSNKLRFLMWEGYCLESLPPTFCAEMLIELHMGHSKLKKLWDGVQNLVNLNILRLESSKDLIEIPDLSKDTNLHGVFFNVKACVSSILPSSVSLILDI</sequence>
<dbReference type="InterPro" id="IPR000157">
    <property type="entry name" value="TIR_dom"/>
</dbReference>
<dbReference type="SMART" id="SM00255">
    <property type="entry name" value="TIR"/>
    <property type="match status" value="1"/>
</dbReference>
<dbReference type="Gene3D" id="3.40.50.300">
    <property type="entry name" value="P-loop containing nucleotide triphosphate hydrolases"/>
    <property type="match status" value="2"/>
</dbReference>
<dbReference type="InterPro" id="IPR044974">
    <property type="entry name" value="Disease_R_plants"/>
</dbReference>
<evidence type="ECO:0000313" key="5">
    <source>
        <dbReference type="EMBL" id="KEH34062.1"/>
    </source>
</evidence>
<dbReference type="Gene3D" id="1.10.8.430">
    <property type="entry name" value="Helical domain of apoptotic protease-activating factors"/>
    <property type="match status" value="1"/>
</dbReference>
<dbReference type="PANTHER" id="PTHR11017:SF243">
    <property type="entry name" value="ADP-RIBOSYL CYCLASE_CYCLIC ADP-RIBOSE HYDROLASE"/>
    <property type="match status" value="1"/>
</dbReference>
<evidence type="ECO:0000256" key="1">
    <source>
        <dbReference type="ARBA" id="ARBA00022614"/>
    </source>
</evidence>
<evidence type="ECO:0000256" key="3">
    <source>
        <dbReference type="ARBA" id="ARBA00023027"/>
    </source>
</evidence>
<dbReference type="GO" id="GO:0007165">
    <property type="term" value="P:signal transduction"/>
    <property type="evidence" value="ECO:0007669"/>
    <property type="project" value="InterPro"/>
</dbReference>
<dbReference type="PROSITE" id="PS50104">
    <property type="entry name" value="TIR"/>
    <property type="match status" value="1"/>
</dbReference>
<evidence type="ECO:0000256" key="2">
    <source>
        <dbReference type="ARBA" id="ARBA00022737"/>
    </source>
</evidence>
<dbReference type="HOGENOM" id="CLU_001561_2_1_1"/>
<dbReference type="InterPro" id="IPR035897">
    <property type="entry name" value="Toll_tir_struct_dom_sf"/>
</dbReference>
<feature type="domain" description="TIR" evidence="4">
    <location>
        <begin position="17"/>
        <end position="195"/>
    </location>
</feature>
<dbReference type="Gene3D" id="3.80.10.10">
    <property type="entry name" value="Ribonuclease Inhibitor"/>
    <property type="match status" value="1"/>
</dbReference>
<organism evidence="5 7">
    <name type="scientific">Medicago truncatula</name>
    <name type="common">Barrel medic</name>
    <name type="synonym">Medicago tribuloides</name>
    <dbReference type="NCBI Taxonomy" id="3880"/>
    <lineage>
        <taxon>Eukaryota</taxon>
        <taxon>Viridiplantae</taxon>
        <taxon>Streptophyta</taxon>
        <taxon>Embryophyta</taxon>
        <taxon>Tracheophyta</taxon>
        <taxon>Spermatophyta</taxon>
        <taxon>Magnoliopsida</taxon>
        <taxon>eudicotyledons</taxon>
        <taxon>Gunneridae</taxon>
        <taxon>Pentapetalae</taxon>
        <taxon>rosids</taxon>
        <taxon>fabids</taxon>
        <taxon>Fabales</taxon>
        <taxon>Fabaceae</taxon>
        <taxon>Papilionoideae</taxon>
        <taxon>50 kb inversion clade</taxon>
        <taxon>NPAAA clade</taxon>
        <taxon>Hologalegina</taxon>
        <taxon>IRL clade</taxon>
        <taxon>Trifolieae</taxon>
        <taxon>Medicago</taxon>
    </lineage>
</organism>
<dbReference type="GO" id="GO:0006952">
    <property type="term" value="P:defense response"/>
    <property type="evidence" value="ECO:0007669"/>
    <property type="project" value="InterPro"/>
</dbReference>
<dbReference type="AlphaFoldDB" id="A0A072UWS1"/>
<accession>A0A072UWS1</accession>
<protein>
    <submittedName>
        <fullName evidence="5">Disease resistance protein (TIR-NBS-LRR class)</fullName>
    </submittedName>
</protein>
<name>A0A072UWS1_MEDTR</name>